<dbReference type="PANTHER" id="PTHR12277">
    <property type="entry name" value="ALPHA/BETA HYDROLASE DOMAIN-CONTAINING PROTEIN"/>
    <property type="match status" value="1"/>
</dbReference>
<dbReference type="Pfam" id="PF00561">
    <property type="entry name" value="Abhydrolase_1"/>
    <property type="match status" value="1"/>
</dbReference>
<dbReference type="InterPro" id="IPR029058">
    <property type="entry name" value="AB_hydrolase_fold"/>
</dbReference>
<dbReference type="Pfam" id="PF02466">
    <property type="entry name" value="Tim17"/>
    <property type="match status" value="1"/>
</dbReference>
<reference evidence="2 3" key="1">
    <citation type="journal article" date="2018" name="J. Allergy Clin. Immunol.">
        <title>High-quality assembly of Dermatophagoides pteronyssinus genome and transcriptome reveals a wide range of novel allergens.</title>
        <authorList>
            <person name="Liu X.Y."/>
            <person name="Yang K.Y."/>
            <person name="Wang M.Q."/>
            <person name="Kwok J.S."/>
            <person name="Zeng X."/>
            <person name="Yang Z."/>
            <person name="Xiao X.J."/>
            <person name="Lau C.P."/>
            <person name="Li Y."/>
            <person name="Huang Z.M."/>
            <person name="Ba J.G."/>
            <person name="Yim A.K."/>
            <person name="Ouyang C.Y."/>
            <person name="Ngai S.M."/>
            <person name="Chan T.F."/>
            <person name="Leung E.L."/>
            <person name="Liu L."/>
            <person name="Liu Z.G."/>
            <person name="Tsui S.K."/>
        </authorList>
    </citation>
    <scope>NUCLEOTIDE SEQUENCE [LARGE SCALE GENOMIC DNA]</scope>
    <source>
        <strain evidence="2">Derp</strain>
    </source>
</reference>
<evidence type="ECO:0000313" key="2">
    <source>
        <dbReference type="EMBL" id="KAH9412764.1"/>
    </source>
</evidence>
<feature type="non-terminal residue" evidence="2">
    <location>
        <position position="538"/>
    </location>
</feature>
<organism evidence="2 3">
    <name type="scientific">Dermatophagoides pteronyssinus</name>
    <name type="common">European house dust mite</name>
    <dbReference type="NCBI Taxonomy" id="6956"/>
    <lineage>
        <taxon>Eukaryota</taxon>
        <taxon>Metazoa</taxon>
        <taxon>Ecdysozoa</taxon>
        <taxon>Arthropoda</taxon>
        <taxon>Chelicerata</taxon>
        <taxon>Arachnida</taxon>
        <taxon>Acari</taxon>
        <taxon>Acariformes</taxon>
        <taxon>Sarcoptiformes</taxon>
        <taxon>Astigmata</taxon>
        <taxon>Psoroptidia</taxon>
        <taxon>Analgoidea</taxon>
        <taxon>Pyroglyphidae</taxon>
        <taxon>Dermatophagoidinae</taxon>
        <taxon>Dermatophagoides</taxon>
    </lineage>
</organism>
<feature type="non-terminal residue" evidence="2">
    <location>
        <position position="1"/>
    </location>
</feature>
<dbReference type="Proteomes" id="UP000887458">
    <property type="component" value="Unassembled WGS sequence"/>
</dbReference>
<dbReference type="EMBL" id="NJHN03000128">
    <property type="protein sequence ID" value="KAH9412764.1"/>
    <property type="molecule type" value="Genomic_DNA"/>
</dbReference>
<dbReference type="GO" id="GO:0016787">
    <property type="term" value="F:hydrolase activity"/>
    <property type="evidence" value="ECO:0007669"/>
    <property type="project" value="UniProtKB-KW"/>
</dbReference>
<dbReference type="Gene3D" id="3.40.50.1820">
    <property type="entry name" value="alpha/beta hydrolase"/>
    <property type="match status" value="1"/>
</dbReference>
<reference evidence="2 3" key="2">
    <citation type="journal article" date="2022" name="Mol. Biol. Evol.">
        <title>Comparative Genomics Reveals Insights into the Divergent Evolution of Astigmatic Mites and Household Pest Adaptations.</title>
        <authorList>
            <person name="Xiong Q."/>
            <person name="Wan A.T."/>
            <person name="Liu X."/>
            <person name="Fung C.S."/>
            <person name="Xiao X."/>
            <person name="Malainual N."/>
            <person name="Hou J."/>
            <person name="Wang L."/>
            <person name="Wang M."/>
            <person name="Yang K.Y."/>
            <person name="Cui Y."/>
            <person name="Leung E.L."/>
            <person name="Nong W."/>
            <person name="Shin S.K."/>
            <person name="Au S.W."/>
            <person name="Jeong K.Y."/>
            <person name="Chew F.T."/>
            <person name="Hui J.H."/>
            <person name="Leung T.F."/>
            <person name="Tungtrongchitr A."/>
            <person name="Zhong N."/>
            <person name="Liu Z."/>
            <person name="Tsui S.K."/>
        </authorList>
    </citation>
    <scope>NUCLEOTIDE SEQUENCE [LARGE SCALE GENOMIC DNA]</scope>
    <source>
        <strain evidence="2">Derp</strain>
    </source>
</reference>
<comment type="caution">
    <text evidence="2">The sequence shown here is derived from an EMBL/GenBank/DDBJ whole genome shotgun (WGS) entry which is preliminary data.</text>
</comment>
<evidence type="ECO:0000259" key="1">
    <source>
        <dbReference type="Pfam" id="PF00561"/>
    </source>
</evidence>
<gene>
    <name evidence="2" type="primary">ABHD17B_2</name>
    <name evidence="2" type="ORF">DERP_009745</name>
</gene>
<keyword evidence="2" id="KW-0378">Hydrolase</keyword>
<dbReference type="SUPFAM" id="SSF53474">
    <property type="entry name" value="alpha/beta-Hydrolases"/>
    <property type="match status" value="1"/>
</dbReference>
<sequence length="538" mass="61693">AEYIVPDFGGVGGTSSTIHNRGRFELAFSQIGGAVMLGSGFGGAMGTYRGLKEIAQLKESSSKEFLRIKRTKLLNYITRNGARMANTFGSIALTYSAIGVAAASLNQHQKNDDINTAISAITTGALYGGLISNVPNQSLPNADKWMWKLRTKRAGIEKVEKFFQITYLYKRRYPIRRTNHNEEYRERKIYNFWRELDEKFLWLWLIIQRIYYSFLRPSSRSMEITFDRIISLFAFCPPHDTYVFDFDHHLSSIATTAANEPNQLDIQNLKGEILLSHFIANPMNHKLQEIYQRKFIRIAKYLECFYAFNRYGNRVACIFIHQSRKRLRSVRGTIVYSHTNAEDIGTILSHLWKMKRKLPRYNIFSYDYSGYGMSSGQPSERNIYADIEAAINELMRRKSLNPDDLILFGESIGSVPTTYMAATRMVASGVILQSAFMSGIRIYFPYNLTGSGGNDHNSRTLPFDPFANVDRCSLIESPTFVIHGSEDMLVDICHAIAIYERLKNPVEPFWANGASHMNIHKHPDYYNRLNHFLHSISR</sequence>
<dbReference type="PANTHER" id="PTHR12277:SF39">
    <property type="entry name" value="SERINE AMINOPEPTIDASE S33 DOMAIN-CONTAINING PROTEIN"/>
    <property type="match status" value="1"/>
</dbReference>
<proteinExistence type="predicted"/>
<name>A0ABQ8IR54_DERPT</name>
<accession>A0ABQ8IR54</accession>
<dbReference type="InterPro" id="IPR000073">
    <property type="entry name" value="AB_hydrolase_1"/>
</dbReference>
<feature type="domain" description="AB hydrolase-1" evidence="1">
    <location>
        <begin position="352"/>
        <end position="423"/>
    </location>
</feature>
<evidence type="ECO:0000313" key="3">
    <source>
        <dbReference type="Proteomes" id="UP000887458"/>
    </source>
</evidence>
<keyword evidence="3" id="KW-1185">Reference proteome</keyword>
<protein>
    <submittedName>
        <fullName evidence="2">Alpha/beta hydrolase domain-containing protein 17B</fullName>
    </submittedName>
</protein>